<dbReference type="PANTHER" id="PTHR11733:SF167">
    <property type="entry name" value="FI17812P1-RELATED"/>
    <property type="match status" value="1"/>
</dbReference>
<evidence type="ECO:0000256" key="4">
    <source>
        <dbReference type="ARBA" id="ARBA00022723"/>
    </source>
</evidence>
<keyword evidence="6" id="KW-0862">Zinc</keyword>
<accession>A0A2W5TTH1</accession>
<evidence type="ECO:0000259" key="9">
    <source>
        <dbReference type="Pfam" id="PF01431"/>
    </source>
</evidence>
<dbReference type="CDD" id="cd08662">
    <property type="entry name" value="M13"/>
    <property type="match status" value="1"/>
</dbReference>
<dbReference type="InterPro" id="IPR042089">
    <property type="entry name" value="Peptidase_M13_dom_2"/>
</dbReference>
<dbReference type="PANTHER" id="PTHR11733">
    <property type="entry name" value="ZINC METALLOPROTEASE FAMILY M13 NEPRILYSIN-RELATED"/>
    <property type="match status" value="1"/>
</dbReference>
<dbReference type="AlphaFoldDB" id="A0A2W5TTH1"/>
<gene>
    <name evidence="11" type="ORF">DI536_02940</name>
</gene>
<dbReference type="PRINTS" id="PR00786">
    <property type="entry name" value="NEPRILYSIN"/>
</dbReference>
<dbReference type="GO" id="GO:0004222">
    <property type="term" value="F:metalloendopeptidase activity"/>
    <property type="evidence" value="ECO:0007669"/>
    <property type="project" value="InterPro"/>
</dbReference>
<dbReference type="InterPro" id="IPR000718">
    <property type="entry name" value="Peptidase_M13"/>
</dbReference>
<comment type="caution">
    <text evidence="11">The sequence shown here is derived from an EMBL/GenBank/DDBJ whole genome shotgun (WGS) entry which is preliminary data.</text>
</comment>
<proteinExistence type="inferred from homology"/>
<sequence length="704" mass="77190">MKKQLLGALLFASCATQDAATRPVEAKPAETAAQVAPAVKKWVADMTKPMPAGLDETAMDFTADPCTDFYQYACGGWMAKVEIPSDRALYSRGFVSIAERNEAALKEIVEQAAAGTLPKDTPFAKQMGDAYASCMDEPALEKSLPVIQKFIAANSNTKTPNDLAKSVGALHAAGYRPFFRIGAQQDLKNSSEVIAGFDQGGLGLPDRDYYTEDNSRMKGVREAYVAYIEKLFTLAGEAPEVAKKRAADVMALETRLAKASLTMVERRDPQKLYNRVDRKGLESQAGNFPWGTYLSALGAKNLTAINVSSVAFFVELSSIARDTSPEVLKTYLSWVVLRGSVPAMPKAFQDEAFAFASKNFTGAKQDRPRWKKCVGFVDGDLGEALGREFARRLFPEESKARTNAMVAALQGSFEKNLGALVWMDEATRAAALTKVRAMVGNNKIGYPNQWRDYGAVKTDRASFFNTSLATSRFETARQLAKIGKPVDRGEWLMSAPTVNAYFEPQKNEIVFPAGILQPPFFNKDAADAVNFGSMGMVVGHEITHGFDDEGRQFDAEGNLKDWWSESSGKEFVQRASCVKRQFDDYVAVDDLHVKGDLTLGENVADLGGLKLAHAAMVEWQGKKAPTDAASRFSDSQQFFLGFAQSWCTKVRKEQAIQRVTTDPHAPPYWRVNGPLGNLDAFNAAFECSADAKMVRAGAQRCTVW</sequence>
<dbReference type="GO" id="GO:0016485">
    <property type="term" value="P:protein processing"/>
    <property type="evidence" value="ECO:0007669"/>
    <property type="project" value="TreeGrafter"/>
</dbReference>
<evidence type="ECO:0000256" key="7">
    <source>
        <dbReference type="ARBA" id="ARBA00023049"/>
    </source>
</evidence>
<dbReference type="GO" id="GO:0046872">
    <property type="term" value="F:metal ion binding"/>
    <property type="evidence" value="ECO:0007669"/>
    <property type="project" value="UniProtKB-KW"/>
</dbReference>
<evidence type="ECO:0000313" key="12">
    <source>
        <dbReference type="Proteomes" id="UP000249061"/>
    </source>
</evidence>
<feature type="domain" description="Peptidase M13 N-terminal" evidence="10">
    <location>
        <begin position="65"/>
        <end position="447"/>
    </location>
</feature>
<dbReference type="Pfam" id="PF05649">
    <property type="entry name" value="Peptidase_M13_N"/>
    <property type="match status" value="1"/>
</dbReference>
<evidence type="ECO:0000256" key="8">
    <source>
        <dbReference type="SAM" id="SignalP"/>
    </source>
</evidence>
<evidence type="ECO:0000256" key="1">
    <source>
        <dbReference type="ARBA" id="ARBA00001947"/>
    </source>
</evidence>
<comment type="similarity">
    <text evidence="2">Belongs to the peptidase M13 family.</text>
</comment>
<keyword evidence="8" id="KW-0732">Signal</keyword>
<dbReference type="SUPFAM" id="SSF55486">
    <property type="entry name" value="Metalloproteases ('zincins'), catalytic domain"/>
    <property type="match status" value="1"/>
</dbReference>
<dbReference type="GO" id="GO:0005886">
    <property type="term" value="C:plasma membrane"/>
    <property type="evidence" value="ECO:0007669"/>
    <property type="project" value="TreeGrafter"/>
</dbReference>
<dbReference type="InterPro" id="IPR018497">
    <property type="entry name" value="Peptidase_M13_C"/>
</dbReference>
<dbReference type="InterPro" id="IPR008753">
    <property type="entry name" value="Peptidase_M13_N"/>
</dbReference>
<keyword evidence="5" id="KW-0378">Hydrolase</keyword>
<name>A0A2W5TTH1_9BACT</name>
<dbReference type="InterPro" id="IPR024079">
    <property type="entry name" value="MetalloPept_cat_dom_sf"/>
</dbReference>
<evidence type="ECO:0000256" key="3">
    <source>
        <dbReference type="ARBA" id="ARBA00022670"/>
    </source>
</evidence>
<dbReference type="Proteomes" id="UP000249061">
    <property type="component" value="Unassembled WGS sequence"/>
</dbReference>
<dbReference type="PROSITE" id="PS51885">
    <property type="entry name" value="NEPRILYSIN"/>
    <property type="match status" value="1"/>
</dbReference>
<keyword evidence="7" id="KW-0482">Metalloprotease</keyword>
<evidence type="ECO:0000256" key="6">
    <source>
        <dbReference type="ARBA" id="ARBA00022833"/>
    </source>
</evidence>
<feature type="chain" id="PRO_5016094633" evidence="8">
    <location>
        <begin position="20"/>
        <end position="704"/>
    </location>
</feature>
<dbReference type="Pfam" id="PF01431">
    <property type="entry name" value="Peptidase_M13"/>
    <property type="match status" value="1"/>
</dbReference>
<feature type="signal peptide" evidence="8">
    <location>
        <begin position="1"/>
        <end position="19"/>
    </location>
</feature>
<organism evidence="11 12">
    <name type="scientific">Archangium gephyra</name>
    <dbReference type="NCBI Taxonomy" id="48"/>
    <lineage>
        <taxon>Bacteria</taxon>
        <taxon>Pseudomonadati</taxon>
        <taxon>Myxococcota</taxon>
        <taxon>Myxococcia</taxon>
        <taxon>Myxococcales</taxon>
        <taxon>Cystobacterineae</taxon>
        <taxon>Archangiaceae</taxon>
        <taxon>Archangium</taxon>
    </lineage>
</organism>
<evidence type="ECO:0000259" key="10">
    <source>
        <dbReference type="Pfam" id="PF05649"/>
    </source>
</evidence>
<evidence type="ECO:0000313" key="11">
    <source>
        <dbReference type="EMBL" id="PZR17297.1"/>
    </source>
</evidence>
<dbReference type="Gene3D" id="1.10.1380.10">
    <property type="entry name" value="Neutral endopeptidase , domain2"/>
    <property type="match status" value="1"/>
</dbReference>
<keyword evidence="3" id="KW-0645">Protease</keyword>
<comment type="cofactor">
    <cofactor evidence="1">
        <name>Zn(2+)</name>
        <dbReference type="ChEBI" id="CHEBI:29105"/>
    </cofactor>
</comment>
<feature type="domain" description="Peptidase M13 C-terminal" evidence="9">
    <location>
        <begin position="499"/>
        <end position="701"/>
    </location>
</feature>
<keyword evidence="4" id="KW-0479">Metal-binding</keyword>
<reference evidence="11 12" key="1">
    <citation type="submission" date="2017-08" db="EMBL/GenBank/DDBJ databases">
        <title>Infants hospitalized years apart are colonized by the same room-sourced microbial strains.</title>
        <authorList>
            <person name="Brooks B."/>
            <person name="Olm M.R."/>
            <person name="Firek B.A."/>
            <person name="Baker R."/>
            <person name="Thomas B.C."/>
            <person name="Morowitz M.J."/>
            <person name="Banfield J.F."/>
        </authorList>
    </citation>
    <scope>NUCLEOTIDE SEQUENCE [LARGE SCALE GENOMIC DNA]</scope>
    <source>
        <strain evidence="11">S2_003_000_R2_14</strain>
    </source>
</reference>
<evidence type="ECO:0000256" key="5">
    <source>
        <dbReference type="ARBA" id="ARBA00022801"/>
    </source>
</evidence>
<protein>
    <submittedName>
        <fullName evidence="11">M13 family peptidase</fullName>
    </submittedName>
</protein>
<evidence type="ECO:0000256" key="2">
    <source>
        <dbReference type="ARBA" id="ARBA00007357"/>
    </source>
</evidence>
<dbReference type="EMBL" id="QFQP01000002">
    <property type="protein sequence ID" value="PZR17297.1"/>
    <property type="molecule type" value="Genomic_DNA"/>
</dbReference>
<dbReference type="Gene3D" id="3.40.390.10">
    <property type="entry name" value="Collagenase (Catalytic Domain)"/>
    <property type="match status" value="1"/>
</dbReference>